<dbReference type="EnsemblPlants" id="ORUFI10G13760.3">
    <property type="protein sequence ID" value="ORUFI10G13760.3"/>
    <property type="gene ID" value="ORUFI10G13760"/>
</dbReference>
<evidence type="ECO:0000259" key="9">
    <source>
        <dbReference type="Pfam" id="PF00931"/>
    </source>
</evidence>
<dbReference type="InterPro" id="IPR058922">
    <property type="entry name" value="WHD_DRP"/>
</dbReference>
<keyword evidence="6" id="KW-0175">Coiled coil</keyword>
<dbReference type="PRINTS" id="PR00364">
    <property type="entry name" value="DISEASERSIST"/>
</dbReference>
<dbReference type="Pfam" id="PF18052">
    <property type="entry name" value="Rx_N"/>
    <property type="match status" value="1"/>
</dbReference>
<proteinExistence type="inferred from homology"/>
<evidence type="ECO:0008006" key="16">
    <source>
        <dbReference type="Google" id="ProtNLM"/>
    </source>
</evidence>
<evidence type="ECO:0000259" key="12">
    <source>
        <dbReference type="Pfam" id="PF23598"/>
    </source>
</evidence>
<reference evidence="15" key="1">
    <citation type="submission" date="2013-06" db="EMBL/GenBank/DDBJ databases">
        <authorList>
            <person name="Zhao Q."/>
        </authorList>
    </citation>
    <scope>NUCLEOTIDE SEQUENCE</scope>
    <source>
        <strain evidence="15">cv. W1943</strain>
    </source>
</reference>
<dbReference type="PANTHER" id="PTHR23155">
    <property type="entry name" value="DISEASE RESISTANCE PROTEIN RP"/>
    <property type="match status" value="1"/>
</dbReference>
<feature type="domain" description="Disease resistance N-terminal" evidence="10">
    <location>
        <begin position="18"/>
        <end position="92"/>
    </location>
</feature>
<dbReference type="InterPro" id="IPR056789">
    <property type="entry name" value="LRR_R13L1-DRL21"/>
</dbReference>
<feature type="compositionally biased region" description="Low complexity" evidence="7">
    <location>
        <begin position="1831"/>
        <end position="1841"/>
    </location>
</feature>
<dbReference type="InterPro" id="IPR002182">
    <property type="entry name" value="NB-ARC"/>
</dbReference>
<feature type="domain" description="Disease resistance protein winged helix" evidence="11">
    <location>
        <begin position="438"/>
        <end position="509"/>
    </location>
</feature>
<dbReference type="Proteomes" id="UP000008022">
    <property type="component" value="Unassembled WGS sequence"/>
</dbReference>
<feature type="compositionally biased region" description="Low complexity" evidence="7">
    <location>
        <begin position="1416"/>
        <end position="1425"/>
    </location>
</feature>
<keyword evidence="4" id="KW-0547">Nucleotide-binding</keyword>
<feature type="compositionally biased region" description="Basic and acidic residues" evidence="7">
    <location>
        <begin position="1290"/>
        <end position="1299"/>
    </location>
</feature>
<feature type="region of interest" description="Disordered" evidence="7">
    <location>
        <begin position="1277"/>
        <end position="1337"/>
    </location>
</feature>
<reference evidence="14" key="2">
    <citation type="submission" date="2015-06" db="UniProtKB">
        <authorList>
            <consortium name="EnsemblPlants"/>
        </authorList>
    </citation>
    <scope>IDENTIFICATION</scope>
</reference>
<evidence type="ECO:0000313" key="14">
    <source>
        <dbReference type="EnsemblPlants" id="ORUFI10G13760.3"/>
    </source>
</evidence>
<comment type="similarity">
    <text evidence="1">Belongs to the disease resistance NB-LRR family.</text>
</comment>
<dbReference type="eggNOG" id="KOG4658">
    <property type="taxonomic scope" value="Eukaryota"/>
</dbReference>
<dbReference type="InterPro" id="IPR041118">
    <property type="entry name" value="Rx_N"/>
</dbReference>
<feature type="region of interest" description="Disordered" evidence="7">
    <location>
        <begin position="1761"/>
        <end position="1781"/>
    </location>
</feature>
<dbReference type="GO" id="GO:0009626">
    <property type="term" value="P:plant-type hypersensitive response"/>
    <property type="evidence" value="ECO:0007669"/>
    <property type="project" value="UniProtKB-ARBA"/>
</dbReference>
<dbReference type="FunFam" id="1.10.10.10:FF:000322">
    <property type="entry name" value="Probable disease resistance protein At1g63360"/>
    <property type="match status" value="1"/>
</dbReference>
<dbReference type="InterPro" id="IPR042197">
    <property type="entry name" value="Apaf_helical"/>
</dbReference>
<dbReference type="InterPro" id="IPR036388">
    <property type="entry name" value="WH-like_DNA-bd_sf"/>
</dbReference>
<evidence type="ECO:0000259" key="11">
    <source>
        <dbReference type="Pfam" id="PF23559"/>
    </source>
</evidence>
<feature type="region of interest" description="Disordered" evidence="7">
    <location>
        <begin position="1662"/>
        <end position="1682"/>
    </location>
</feature>
<feature type="compositionally biased region" description="Acidic residues" evidence="7">
    <location>
        <begin position="1121"/>
        <end position="1133"/>
    </location>
</feature>
<dbReference type="InterPro" id="IPR027417">
    <property type="entry name" value="P-loop_NTPase"/>
</dbReference>
<dbReference type="SUPFAM" id="SSF52058">
    <property type="entry name" value="L domain-like"/>
    <property type="match status" value="1"/>
</dbReference>
<dbReference type="Gene3D" id="3.80.10.10">
    <property type="entry name" value="Ribonuclease Inhibitor"/>
    <property type="match status" value="2"/>
</dbReference>
<protein>
    <recommendedName>
        <fullName evidence="16">AAA+ ATPase domain-containing protein</fullName>
    </recommendedName>
</protein>
<dbReference type="Gene3D" id="3.40.50.300">
    <property type="entry name" value="P-loop containing nucleotide triphosphate hydrolases"/>
    <property type="match status" value="1"/>
</dbReference>
<feature type="compositionally biased region" description="Basic and acidic residues" evidence="7">
    <location>
        <begin position="1313"/>
        <end position="1324"/>
    </location>
</feature>
<accession>A0A0E0R0B0</accession>
<feature type="compositionally biased region" description="Basic residues" evidence="7">
    <location>
        <begin position="1842"/>
        <end position="1851"/>
    </location>
</feature>
<name>A0A0E0R0B0_ORYRU</name>
<dbReference type="Pfam" id="PF25019">
    <property type="entry name" value="LRR_R13L1-DRL21"/>
    <property type="match status" value="1"/>
</dbReference>
<sequence length="1909" mass="209803">MAVVLGAFVPDTAAQWRSVVKGEVARQLGVEAEARKLGARLEKVGAAVRDAEARVARGSDAAARWLARVRAAAYEADVAVDRCRATARRLTRGREQQLQQHNQALPWLLSTCCDVAEPRRDIAADLKNVSQKLKSIIKEQRQLQLQASVADHTDDHPRKILRHRKSEPTDIDIVGTAMEDDARRLVRRLTQPDSGGVVAIYGPDGIGKTTLAKVVFDSERVKRRFETRSWVHVSRGCVEDGKREAALLSQVVEAVVDGGGATTGAETVAELERMLAALVANRRFLLVLDEVRNGGEWEELVRRLLERGGRGSKVLVTAVTAGVARDMGAGHVHRVNRLGEDDGWALLRVAACVADDGGAALRGVGRRIVGKCGGVPLAIRAVAGVLRTREAIAEEWAVVDASPAWKVKGLPDDAMKPLYLCYDDMPCHLKQCFLYCSLFLSDFAVDRRSLVQQWIAEGFVQIRGDAGVEEVAEEYYDELIGRNLLQPAEADRHGCVERCTMHDTLRSMAQVLSHGENLTGDAQAQRLPSDGDAPFAPRHVSFPRNHLAAIPEEVLKLEGVRTLLLQRNPLTIGSNIFTRLLYLKVLDLTETAMEVIPETLGNLLYLRFLNLSQTRIKALPETICNLWSLKFLLLRECKALHVLPKGIEHLKGLRDLDLTGTVIKDAAFRVGHLRNLTSFRCFTVTSKEARTVQDTAQDRSGWPLDELKNLCQLRTLHVKRLEKATSQSKAAEVALHAKTGLRELELSCSGTVKTLQIPTVVRNIEDIFQELKPPRGLESLKIANYFGTKFPTWLSSTCLPNLLRLNITGCNFCQSFPLLGRLPELRSLCIADSSALKDIDAQLMDTDNSHQVPFPKLEDLHLQGLHNLETWTSIEAGALPSLQALQLESCPKLRCLPDGLRHVTSMTELRIVDMESLEAVENIAALRELSVWNTPNLKKICNLPSLEDLDICHCPSLETVDNINRLQEVHIFDHELQEMPRWIQAHASKLCSLEFMSTTELLKRCLIDGPDWPVIKDIAQVHGYSNDSSYIYYSKSLKIFEGSASIRESRDAERSVADSDKVDDASIESRNVDRDAEIDGFFSSKLVETGTARSEDNVPDRNMERFMTRSTGRRLHKLEEVPEGDEDEEEEGADPVVLIPDDTTKSDTVLEKLHPVVTHDHNDKAGSKMKRDPPAKTAPGTSVIQSAATMCHKLVREGSQAISITETDQDLSLDSFRSKEHASSKQKVDTSGSVIEKVKEGRYKSANINDRKHIERVHDSANKMSTTSVEKSIPETVKPMKATKNNSKATDYHGTENKSPDSLACSRQTISQIEKDVSDADKAANHPSSAITENRLHKANEIDASATAIKTEVSKKSAGANICNTLNPADSQTVHATDTAQDLPSSLLHDDPHLPDVGSSTSTSISDNCIQTESSNTSLSANLNNEEPKAKGVTKTTCASGPCKLTATLDCKQQTTNPSDDTDASMKKMASNISEKVVKTLKRPHAETVNITRSSSLPIDPKSHVIDTTAATKKLEATLKNRSSRNAAPGLADDKTPVYNDSHQAPKVYTAIWADTDTDTLKARFLSTMQHYRRMASHRRRRHRKHGSRTKWSIWPVLVAILLIISVAQLLFTFWMYRKLMNQNSKVGKEATSNSDCPQFFSPSFSLLTFALESFSVVDEEVKPISPPPEKEEEEAISPPQPPKREIIRVTTKAIVKEKASAFSSVGSSSSSGKSGAGGGALNAAALFRRFNSSAPVPRAEAAGDGDGGVRLEIEDIAAGDRRRETRKRKSPLGARLASRIPSPPFRLSPLIRDAMSISLAGGGGGGDDHHSGGSGKRVVVLGDDPKPRPAARTMTTTATTRRQRRGRRHAGPTGRGEEGGDQAAYNHYASGGGWWHGEMEGVDGEEVGWTDDMWEGMGSITLGGLEWH</sequence>
<feature type="region of interest" description="Disordered" evidence="7">
    <location>
        <begin position="1416"/>
        <end position="1437"/>
    </location>
</feature>
<keyword evidence="8" id="KW-0472">Membrane</keyword>
<evidence type="ECO:0000259" key="13">
    <source>
        <dbReference type="Pfam" id="PF25019"/>
    </source>
</evidence>
<evidence type="ECO:0000256" key="8">
    <source>
        <dbReference type="SAM" id="Phobius"/>
    </source>
</evidence>
<evidence type="ECO:0000256" key="1">
    <source>
        <dbReference type="ARBA" id="ARBA00008894"/>
    </source>
</evidence>
<evidence type="ECO:0000256" key="6">
    <source>
        <dbReference type="ARBA" id="ARBA00023054"/>
    </source>
</evidence>
<evidence type="ECO:0000256" key="2">
    <source>
        <dbReference type="ARBA" id="ARBA00022614"/>
    </source>
</evidence>
<organism evidence="14 15">
    <name type="scientific">Oryza rufipogon</name>
    <name type="common">Brownbeard rice</name>
    <name type="synonym">Asian wild rice</name>
    <dbReference type="NCBI Taxonomy" id="4529"/>
    <lineage>
        <taxon>Eukaryota</taxon>
        <taxon>Viridiplantae</taxon>
        <taxon>Streptophyta</taxon>
        <taxon>Embryophyta</taxon>
        <taxon>Tracheophyta</taxon>
        <taxon>Spermatophyta</taxon>
        <taxon>Magnoliopsida</taxon>
        <taxon>Liliopsida</taxon>
        <taxon>Poales</taxon>
        <taxon>Poaceae</taxon>
        <taxon>BOP clade</taxon>
        <taxon>Oryzoideae</taxon>
        <taxon>Oryzeae</taxon>
        <taxon>Oryzinae</taxon>
        <taxon>Oryza</taxon>
    </lineage>
</organism>
<dbReference type="STRING" id="4529.A0A0E0R0B0"/>
<keyword evidence="15" id="KW-1185">Reference proteome</keyword>
<feature type="region of interest" description="Disordered" evidence="7">
    <location>
        <begin position="1820"/>
        <end position="1865"/>
    </location>
</feature>
<dbReference type="Gene3D" id="1.10.8.430">
    <property type="entry name" value="Helical domain of apoptotic protease-activating factors"/>
    <property type="match status" value="1"/>
</dbReference>
<feature type="region of interest" description="Disordered" evidence="7">
    <location>
        <begin position="1160"/>
        <end position="1180"/>
    </location>
</feature>
<dbReference type="Pfam" id="PF23559">
    <property type="entry name" value="WHD_DRP"/>
    <property type="match status" value="1"/>
</dbReference>
<dbReference type="Gene3D" id="1.20.5.4130">
    <property type="match status" value="1"/>
</dbReference>
<keyword evidence="2" id="KW-0433">Leucine-rich repeat</keyword>
<keyword evidence="5" id="KW-0611">Plant defense</keyword>
<feature type="compositionally biased region" description="Basic and acidic residues" evidence="7">
    <location>
        <begin position="1160"/>
        <end position="1174"/>
    </location>
</feature>
<feature type="domain" description="Disease resistance R13L4/SHOC-2-like LRR" evidence="12">
    <location>
        <begin position="574"/>
        <end position="688"/>
    </location>
</feature>
<keyword evidence="8" id="KW-1133">Transmembrane helix</keyword>
<dbReference type="GO" id="GO:0042742">
    <property type="term" value="P:defense response to bacterium"/>
    <property type="evidence" value="ECO:0007669"/>
    <property type="project" value="UniProtKB-ARBA"/>
</dbReference>
<dbReference type="GO" id="GO:0043531">
    <property type="term" value="F:ADP binding"/>
    <property type="evidence" value="ECO:0007669"/>
    <property type="project" value="InterPro"/>
</dbReference>
<evidence type="ECO:0000313" key="15">
    <source>
        <dbReference type="Proteomes" id="UP000008022"/>
    </source>
</evidence>
<dbReference type="PANTHER" id="PTHR23155:SF909">
    <property type="entry name" value="OS11G0673900 PROTEIN"/>
    <property type="match status" value="1"/>
</dbReference>
<feature type="region of interest" description="Disordered" evidence="7">
    <location>
        <begin position="1520"/>
        <end position="1539"/>
    </location>
</feature>
<keyword evidence="3" id="KW-0677">Repeat</keyword>
<evidence type="ECO:0000256" key="3">
    <source>
        <dbReference type="ARBA" id="ARBA00022737"/>
    </source>
</evidence>
<feature type="domain" description="NB-ARC" evidence="9">
    <location>
        <begin position="179"/>
        <end position="351"/>
    </location>
</feature>
<evidence type="ECO:0000256" key="5">
    <source>
        <dbReference type="ARBA" id="ARBA00022821"/>
    </source>
</evidence>
<evidence type="ECO:0000256" key="4">
    <source>
        <dbReference type="ARBA" id="ARBA00022741"/>
    </source>
</evidence>
<feature type="region of interest" description="Disordered" evidence="7">
    <location>
        <begin position="1109"/>
        <end position="1133"/>
    </location>
</feature>
<dbReference type="OMA" id="CTMHDML"/>
<dbReference type="Gene3D" id="1.10.10.10">
    <property type="entry name" value="Winged helix-like DNA-binding domain superfamily/Winged helix DNA-binding domain"/>
    <property type="match status" value="1"/>
</dbReference>
<evidence type="ECO:0000256" key="7">
    <source>
        <dbReference type="SAM" id="MobiDB-lite"/>
    </source>
</evidence>
<evidence type="ECO:0000259" key="10">
    <source>
        <dbReference type="Pfam" id="PF18052"/>
    </source>
</evidence>
<dbReference type="Pfam" id="PF23598">
    <property type="entry name" value="LRR_14"/>
    <property type="match status" value="1"/>
</dbReference>
<dbReference type="InterPro" id="IPR032675">
    <property type="entry name" value="LRR_dom_sf"/>
</dbReference>
<dbReference type="SUPFAM" id="SSF52540">
    <property type="entry name" value="P-loop containing nucleoside triphosphate hydrolases"/>
    <property type="match status" value="1"/>
</dbReference>
<feature type="transmembrane region" description="Helical" evidence="8">
    <location>
        <begin position="1592"/>
        <end position="1617"/>
    </location>
</feature>
<dbReference type="InterPro" id="IPR044974">
    <property type="entry name" value="Disease_R_plants"/>
</dbReference>
<dbReference type="GO" id="GO:0002758">
    <property type="term" value="P:innate immune response-activating signaling pathway"/>
    <property type="evidence" value="ECO:0007669"/>
    <property type="project" value="UniProtKB-ARBA"/>
</dbReference>
<feature type="domain" description="R13L1/DRL21-like LRR repeat region" evidence="13">
    <location>
        <begin position="704"/>
        <end position="831"/>
    </location>
</feature>
<keyword evidence="8" id="KW-0812">Transmembrane</keyword>
<dbReference type="Pfam" id="PF00931">
    <property type="entry name" value="NB-ARC"/>
    <property type="match status" value="1"/>
</dbReference>
<dbReference type="Gramene" id="ORUFI10G13760.3">
    <property type="protein sequence ID" value="ORUFI10G13760.3"/>
    <property type="gene ID" value="ORUFI10G13760"/>
</dbReference>
<dbReference type="InterPro" id="IPR055414">
    <property type="entry name" value="LRR_R13L4/SHOC2-like"/>
</dbReference>